<accession>A0ACC4BRP5</accession>
<keyword evidence="2" id="KW-1185">Reference proteome</keyword>
<gene>
    <name evidence="1" type="ORF">D5086_018937</name>
</gene>
<proteinExistence type="predicted"/>
<reference evidence="1 2" key="1">
    <citation type="journal article" date="2024" name="Plant Biotechnol. J.">
        <title>Genome and CRISPR/Cas9 system of a widespread forest tree (Populus alba) in the world.</title>
        <authorList>
            <person name="Liu Y.J."/>
            <person name="Jiang P.F."/>
            <person name="Han X.M."/>
            <person name="Li X.Y."/>
            <person name="Wang H.M."/>
            <person name="Wang Y.J."/>
            <person name="Wang X.X."/>
            <person name="Zeng Q.Y."/>
        </authorList>
    </citation>
    <scope>NUCLEOTIDE SEQUENCE [LARGE SCALE GENOMIC DNA]</scope>
    <source>
        <strain evidence="2">cv. PAL-ZL1</strain>
    </source>
</reference>
<evidence type="ECO:0000313" key="2">
    <source>
        <dbReference type="Proteomes" id="UP000309997"/>
    </source>
</evidence>
<name>A0ACC4BRP5_POPAL</name>
<dbReference type="Proteomes" id="UP000309997">
    <property type="component" value="Unassembled WGS sequence"/>
</dbReference>
<dbReference type="EMBL" id="RCHU02000009">
    <property type="protein sequence ID" value="KAL3581102.1"/>
    <property type="molecule type" value="Genomic_DNA"/>
</dbReference>
<protein>
    <submittedName>
        <fullName evidence="1">Uncharacterized protein</fullName>
    </submittedName>
</protein>
<comment type="caution">
    <text evidence="1">The sequence shown here is derived from an EMBL/GenBank/DDBJ whole genome shotgun (WGS) entry which is preliminary data.</text>
</comment>
<evidence type="ECO:0000313" key="1">
    <source>
        <dbReference type="EMBL" id="KAL3581102.1"/>
    </source>
</evidence>
<sequence length="80" mass="8345">MAAAAVNGNRAADREMRKAENRGSLLALCVGSGWMVKQWSRSGHIYTTTGGGQGPNIPLHESKLAKLGACSFLVPFAAAS</sequence>
<organism evidence="1 2">
    <name type="scientific">Populus alba</name>
    <name type="common">White poplar</name>
    <dbReference type="NCBI Taxonomy" id="43335"/>
    <lineage>
        <taxon>Eukaryota</taxon>
        <taxon>Viridiplantae</taxon>
        <taxon>Streptophyta</taxon>
        <taxon>Embryophyta</taxon>
        <taxon>Tracheophyta</taxon>
        <taxon>Spermatophyta</taxon>
        <taxon>Magnoliopsida</taxon>
        <taxon>eudicotyledons</taxon>
        <taxon>Gunneridae</taxon>
        <taxon>Pentapetalae</taxon>
        <taxon>rosids</taxon>
        <taxon>fabids</taxon>
        <taxon>Malpighiales</taxon>
        <taxon>Salicaceae</taxon>
        <taxon>Saliceae</taxon>
        <taxon>Populus</taxon>
    </lineage>
</organism>